<dbReference type="Gene3D" id="3.40.50.720">
    <property type="entry name" value="NAD(P)-binding Rossmann-like Domain"/>
    <property type="match status" value="1"/>
</dbReference>
<proteinExistence type="inferred from homology"/>
<dbReference type="PANTHER" id="PTHR43639:SF1">
    <property type="entry name" value="SHORT-CHAIN DEHYDROGENASE_REDUCTASE FAMILY PROTEIN"/>
    <property type="match status" value="1"/>
</dbReference>
<protein>
    <submittedName>
        <fullName evidence="3">Enoyl-[acyl-carrier-protein] reductase FabL</fullName>
    </submittedName>
</protein>
<evidence type="ECO:0000313" key="3">
    <source>
        <dbReference type="EMBL" id="PJF46952.1"/>
    </source>
</evidence>
<gene>
    <name evidence="3" type="ORF">CUN48_11215</name>
</gene>
<dbReference type="AlphaFoldDB" id="A0A2M8QAX3"/>
<evidence type="ECO:0000256" key="2">
    <source>
        <dbReference type="ARBA" id="ARBA00023002"/>
    </source>
</evidence>
<comment type="caution">
    <text evidence="3">The sequence shown here is derived from an EMBL/GenBank/DDBJ whole genome shotgun (WGS) entry which is preliminary data.</text>
</comment>
<dbReference type="EMBL" id="PGTN01000079">
    <property type="protein sequence ID" value="PJF46952.1"/>
    <property type="molecule type" value="Genomic_DNA"/>
</dbReference>
<dbReference type="InterPro" id="IPR036291">
    <property type="entry name" value="NAD(P)-bd_dom_sf"/>
</dbReference>
<dbReference type="GO" id="GO:0016491">
    <property type="term" value="F:oxidoreductase activity"/>
    <property type="evidence" value="ECO:0007669"/>
    <property type="project" value="UniProtKB-KW"/>
</dbReference>
<dbReference type="Pfam" id="PF13561">
    <property type="entry name" value="adh_short_C2"/>
    <property type="match status" value="1"/>
</dbReference>
<dbReference type="NCBIfam" id="NF005559">
    <property type="entry name" value="PRK07231.1"/>
    <property type="match status" value="1"/>
</dbReference>
<dbReference type="InterPro" id="IPR002347">
    <property type="entry name" value="SDR_fam"/>
</dbReference>
<evidence type="ECO:0000256" key="1">
    <source>
        <dbReference type="ARBA" id="ARBA00006484"/>
    </source>
</evidence>
<comment type="similarity">
    <text evidence="1">Belongs to the short-chain dehydrogenases/reductases (SDR) family.</text>
</comment>
<dbReference type="PRINTS" id="PR00080">
    <property type="entry name" value="SDRFAMILY"/>
</dbReference>
<name>A0A2M8QAX3_9CHLR</name>
<dbReference type="NCBIfam" id="NF005975">
    <property type="entry name" value="PRK08063.1"/>
    <property type="match status" value="1"/>
</dbReference>
<dbReference type="SUPFAM" id="SSF51735">
    <property type="entry name" value="NAD(P)-binding Rossmann-fold domains"/>
    <property type="match status" value="1"/>
</dbReference>
<dbReference type="FunFam" id="3.40.50.720:FF:000084">
    <property type="entry name" value="Short-chain dehydrogenase reductase"/>
    <property type="match status" value="1"/>
</dbReference>
<organism evidence="3 4">
    <name type="scientific">Candidatus Thermofonsia Clade 3 bacterium</name>
    <dbReference type="NCBI Taxonomy" id="2364212"/>
    <lineage>
        <taxon>Bacteria</taxon>
        <taxon>Bacillati</taxon>
        <taxon>Chloroflexota</taxon>
        <taxon>Candidatus Thermofontia</taxon>
        <taxon>Candidatus Thermofonsia Clade 3</taxon>
    </lineage>
</organism>
<dbReference type="Proteomes" id="UP000230790">
    <property type="component" value="Unassembled WGS sequence"/>
</dbReference>
<dbReference type="PRINTS" id="PR00081">
    <property type="entry name" value="GDHRDH"/>
</dbReference>
<dbReference type="CDD" id="cd05359">
    <property type="entry name" value="ChcA_like_SDR_c"/>
    <property type="match status" value="1"/>
</dbReference>
<keyword evidence="2" id="KW-0560">Oxidoreductase</keyword>
<evidence type="ECO:0000313" key="4">
    <source>
        <dbReference type="Proteomes" id="UP000230790"/>
    </source>
</evidence>
<accession>A0A2M8QAX3</accession>
<dbReference type="PANTHER" id="PTHR43639">
    <property type="entry name" value="OXIDOREDUCTASE, SHORT-CHAIN DEHYDROGENASE/REDUCTASE FAMILY (AFU_ORTHOLOGUE AFUA_5G02870)"/>
    <property type="match status" value="1"/>
</dbReference>
<sequence length="259" mass="28172">MPYDFSNKIALITGSGRGIGKATALHFARLGADIVVNYLRKQSAAEETAQEIEALGRRALVVKADVGDPDDIERLFDVVEREWGGLDFLINNAASGYIRPIAEQKVKGWDWTMNINARAALFTAQRAAPLMHKRGGGAIVNVSSIGSGRTLPDYVVIGASKGALEAVTRYCAVEFSPLNIVVNCVAPGIIHTDALQFFKDSDLMLKLARERTPAGRLVEPEDVAKLIAFLCSPDAFMIRGQVIWIDGGWSIDVGRQWTS</sequence>
<reference evidence="3 4" key="1">
    <citation type="submission" date="2017-11" db="EMBL/GenBank/DDBJ databases">
        <title>Evolution of Phototrophy in the Chloroflexi Phylum Driven by Horizontal Gene Transfer.</title>
        <authorList>
            <person name="Ward L.M."/>
            <person name="Hemp J."/>
            <person name="Shih P.M."/>
            <person name="Mcglynn S.E."/>
            <person name="Fischer W."/>
        </authorList>
    </citation>
    <scope>NUCLEOTIDE SEQUENCE [LARGE SCALE GENOMIC DNA]</scope>
    <source>
        <strain evidence="3">JP3_7</strain>
    </source>
</reference>